<evidence type="ECO:0000256" key="3">
    <source>
        <dbReference type="PROSITE-ProRule" id="PRU01091"/>
    </source>
</evidence>
<dbReference type="GO" id="GO:0005829">
    <property type="term" value="C:cytosol"/>
    <property type="evidence" value="ECO:0007669"/>
    <property type="project" value="TreeGrafter"/>
</dbReference>
<evidence type="ECO:0000259" key="5">
    <source>
        <dbReference type="PROSITE" id="PS51755"/>
    </source>
</evidence>
<dbReference type="InterPro" id="IPR001789">
    <property type="entry name" value="Sig_transdc_resp-reg_receiver"/>
</dbReference>
<accession>A0A1C6TYV5</accession>
<dbReference type="Pfam" id="PF00486">
    <property type="entry name" value="Trans_reg_C"/>
    <property type="match status" value="1"/>
</dbReference>
<dbReference type="Proteomes" id="UP000199343">
    <property type="component" value="Unassembled WGS sequence"/>
</dbReference>
<dbReference type="EMBL" id="FMIC01000002">
    <property type="protein sequence ID" value="SCL46964.1"/>
    <property type="molecule type" value="Genomic_DNA"/>
</dbReference>
<dbReference type="GO" id="GO:0032993">
    <property type="term" value="C:protein-DNA complex"/>
    <property type="evidence" value="ECO:0007669"/>
    <property type="project" value="TreeGrafter"/>
</dbReference>
<evidence type="ECO:0000313" key="6">
    <source>
        <dbReference type="EMBL" id="SCL46964.1"/>
    </source>
</evidence>
<dbReference type="SMART" id="SM00448">
    <property type="entry name" value="REC"/>
    <property type="match status" value="1"/>
</dbReference>
<sequence>MRVLIVEDEIDLATSLAEGLRADGYTVDVAHDGATALSRIQLGDPDVMVLDRNLPILDGDTVCRTLSAMRHPVRILMLTAAAGLDDRVEGLDLGADDYLTKPFAYRELTARINALTRRLDPGDTSRSVADLVLDTAGQKVTRRGMPVRLSTKEYAVLEALVVANGGLVTYRQLIDHAWDEDYDTERAAVKMAVYALRRKLGTPDLIVAEHGRGYRIEAPS</sequence>
<dbReference type="SUPFAM" id="SSF52172">
    <property type="entry name" value="CheY-like"/>
    <property type="match status" value="1"/>
</dbReference>
<dbReference type="PROSITE" id="PS51755">
    <property type="entry name" value="OMPR_PHOB"/>
    <property type="match status" value="1"/>
</dbReference>
<dbReference type="InterPro" id="IPR011006">
    <property type="entry name" value="CheY-like_superfamily"/>
</dbReference>
<dbReference type="PANTHER" id="PTHR48111:SF36">
    <property type="entry name" value="TRANSCRIPTIONAL REGULATORY PROTEIN CUTR"/>
    <property type="match status" value="1"/>
</dbReference>
<organism evidence="6 7">
    <name type="scientific">Micromonospora peucetia</name>
    <dbReference type="NCBI Taxonomy" id="47871"/>
    <lineage>
        <taxon>Bacteria</taxon>
        <taxon>Bacillati</taxon>
        <taxon>Actinomycetota</taxon>
        <taxon>Actinomycetes</taxon>
        <taxon>Micromonosporales</taxon>
        <taxon>Micromonosporaceae</taxon>
        <taxon>Micromonospora</taxon>
    </lineage>
</organism>
<dbReference type="RefSeq" id="WP_091619836.1">
    <property type="nucleotide sequence ID" value="NZ_CP109071.1"/>
</dbReference>
<evidence type="ECO:0000256" key="2">
    <source>
        <dbReference type="PROSITE-ProRule" id="PRU00169"/>
    </source>
</evidence>
<dbReference type="GO" id="GO:0006355">
    <property type="term" value="P:regulation of DNA-templated transcription"/>
    <property type="evidence" value="ECO:0007669"/>
    <property type="project" value="InterPro"/>
</dbReference>
<reference evidence="6 7" key="1">
    <citation type="submission" date="2016-06" db="EMBL/GenBank/DDBJ databases">
        <authorList>
            <person name="Kjaerup R.B."/>
            <person name="Dalgaard T.S."/>
            <person name="Juul-Madsen H.R."/>
        </authorList>
    </citation>
    <scope>NUCLEOTIDE SEQUENCE [LARGE SCALE GENOMIC DNA]</scope>
    <source>
        <strain evidence="6 7">DSM 43363</strain>
    </source>
</reference>
<evidence type="ECO:0000256" key="1">
    <source>
        <dbReference type="ARBA" id="ARBA00023125"/>
    </source>
</evidence>
<dbReference type="InterPro" id="IPR001867">
    <property type="entry name" value="OmpR/PhoB-type_DNA-bd"/>
</dbReference>
<dbReference type="Gene3D" id="1.10.10.10">
    <property type="entry name" value="Winged helix-like DNA-binding domain superfamily/Winged helix DNA-binding domain"/>
    <property type="match status" value="1"/>
</dbReference>
<gene>
    <name evidence="6" type="ORF">GA0070608_0143</name>
</gene>
<feature type="domain" description="OmpR/PhoB-type" evidence="5">
    <location>
        <begin position="123"/>
        <end position="218"/>
    </location>
</feature>
<evidence type="ECO:0000313" key="7">
    <source>
        <dbReference type="Proteomes" id="UP000199343"/>
    </source>
</evidence>
<dbReference type="GO" id="GO:0000976">
    <property type="term" value="F:transcription cis-regulatory region binding"/>
    <property type="evidence" value="ECO:0007669"/>
    <property type="project" value="TreeGrafter"/>
</dbReference>
<dbReference type="STRING" id="47871.GA0070608_0143"/>
<dbReference type="OrthoDB" id="9802426at2"/>
<protein>
    <submittedName>
        <fullName evidence="6">DNA-binding response regulator, OmpR family, contains REC and winged-helix (WHTH) domain</fullName>
    </submittedName>
</protein>
<dbReference type="SUPFAM" id="SSF46894">
    <property type="entry name" value="C-terminal effector domain of the bipartite response regulators"/>
    <property type="match status" value="1"/>
</dbReference>
<keyword evidence="1 3" id="KW-0238">DNA-binding</keyword>
<dbReference type="AlphaFoldDB" id="A0A1C6TYV5"/>
<dbReference type="Pfam" id="PF00072">
    <property type="entry name" value="Response_reg"/>
    <property type="match status" value="1"/>
</dbReference>
<dbReference type="InterPro" id="IPR039420">
    <property type="entry name" value="WalR-like"/>
</dbReference>
<dbReference type="PROSITE" id="PS50110">
    <property type="entry name" value="RESPONSE_REGULATORY"/>
    <property type="match status" value="1"/>
</dbReference>
<name>A0A1C6TYV5_9ACTN</name>
<dbReference type="PANTHER" id="PTHR48111">
    <property type="entry name" value="REGULATOR OF RPOS"/>
    <property type="match status" value="1"/>
</dbReference>
<dbReference type="Gene3D" id="3.40.50.2300">
    <property type="match status" value="1"/>
</dbReference>
<dbReference type="GO" id="GO:0000156">
    <property type="term" value="F:phosphorelay response regulator activity"/>
    <property type="evidence" value="ECO:0007669"/>
    <property type="project" value="TreeGrafter"/>
</dbReference>
<dbReference type="InterPro" id="IPR036388">
    <property type="entry name" value="WH-like_DNA-bd_sf"/>
</dbReference>
<dbReference type="CDD" id="cd00383">
    <property type="entry name" value="trans_reg_C"/>
    <property type="match status" value="1"/>
</dbReference>
<dbReference type="SMART" id="SM00862">
    <property type="entry name" value="Trans_reg_C"/>
    <property type="match status" value="1"/>
</dbReference>
<keyword evidence="2" id="KW-0597">Phosphoprotein</keyword>
<proteinExistence type="predicted"/>
<feature type="DNA-binding region" description="OmpR/PhoB-type" evidence="3">
    <location>
        <begin position="123"/>
        <end position="218"/>
    </location>
</feature>
<evidence type="ECO:0000259" key="4">
    <source>
        <dbReference type="PROSITE" id="PS50110"/>
    </source>
</evidence>
<dbReference type="InterPro" id="IPR016032">
    <property type="entry name" value="Sig_transdc_resp-reg_C-effctor"/>
</dbReference>
<feature type="modified residue" description="4-aspartylphosphate" evidence="2">
    <location>
        <position position="51"/>
    </location>
</feature>
<feature type="domain" description="Response regulatory" evidence="4">
    <location>
        <begin position="2"/>
        <end position="116"/>
    </location>
</feature>
<dbReference type="Gene3D" id="6.10.250.690">
    <property type="match status" value="1"/>
</dbReference>